<comment type="similarity">
    <text evidence="2">Belongs to the JARID1 histone demethylase family.</text>
</comment>
<feature type="domain" description="RING-type" evidence="10">
    <location>
        <begin position="219"/>
        <end position="265"/>
    </location>
</feature>
<keyword evidence="5" id="KW-0804">Transcription</keyword>
<dbReference type="InterPro" id="IPR045109">
    <property type="entry name" value="LSDs-like"/>
</dbReference>
<evidence type="ECO:0000259" key="11">
    <source>
        <dbReference type="PROSITE" id="PS51667"/>
    </source>
</evidence>
<dbReference type="GO" id="GO:0032454">
    <property type="term" value="F:histone H3K9 demethylase activity"/>
    <property type="evidence" value="ECO:0007669"/>
    <property type="project" value="InterPro"/>
</dbReference>
<dbReference type="Gene3D" id="2.60.120.650">
    <property type="entry name" value="Cupin"/>
    <property type="match status" value="1"/>
</dbReference>
<dbReference type="GO" id="GO:0000118">
    <property type="term" value="C:histone deacetylase complex"/>
    <property type="evidence" value="ECO:0007669"/>
    <property type="project" value="TreeGrafter"/>
</dbReference>
<keyword evidence="3" id="KW-0479">Metal-binding</keyword>
<comment type="subcellular location">
    <subcellularLocation>
        <location evidence="1">Nucleus</location>
    </subcellularLocation>
</comment>
<dbReference type="OMA" id="NIMAHTM"/>
<accession>A0A835DSG5</accession>
<keyword evidence="6" id="KW-0539">Nucleus</keyword>
<evidence type="ECO:0000256" key="8">
    <source>
        <dbReference type="PROSITE-ProRule" id="PRU01002"/>
    </source>
</evidence>
<dbReference type="PANTHER" id="PTHR12549:SF42">
    <property type="entry name" value="LYSINE-SPECIFIC DEMETHYLASE JMJ28"/>
    <property type="match status" value="1"/>
</dbReference>
<organism evidence="12 13">
    <name type="scientific">Tetracentron sinense</name>
    <name type="common">Spur-leaf</name>
    <dbReference type="NCBI Taxonomy" id="13715"/>
    <lineage>
        <taxon>Eukaryota</taxon>
        <taxon>Viridiplantae</taxon>
        <taxon>Streptophyta</taxon>
        <taxon>Embryophyta</taxon>
        <taxon>Tracheophyta</taxon>
        <taxon>Spermatophyta</taxon>
        <taxon>Magnoliopsida</taxon>
        <taxon>Trochodendrales</taxon>
        <taxon>Trochodendraceae</taxon>
        <taxon>Tetracentron</taxon>
    </lineage>
</organism>
<evidence type="ECO:0000256" key="2">
    <source>
        <dbReference type="ARBA" id="ARBA00006801"/>
    </source>
</evidence>
<dbReference type="GO" id="GO:0031490">
    <property type="term" value="F:chromatin DNA binding"/>
    <property type="evidence" value="ECO:0007669"/>
    <property type="project" value="TreeGrafter"/>
</dbReference>
<evidence type="ECO:0000313" key="12">
    <source>
        <dbReference type="EMBL" id="KAF8411244.1"/>
    </source>
</evidence>
<comment type="caution">
    <text evidence="12">The sequence shown here is derived from an EMBL/GenBank/DDBJ whole genome shotgun (WGS) entry which is preliminary data.</text>
</comment>
<evidence type="ECO:0000256" key="9">
    <source>
        <dbReference type="SAM" id="MobiDB-lite"/>
    </source>
</evidence>
<evidence type="ECO:0000256" key="1">
    <source>
        <dbReference type="ARBA" id="ARBA00004123"/>
    </source>
</evidence>
<dbReference type="GO" id="GO:0008270">
    <property type="term" value="F:zinc ion binding"/>
    <property type="evidence" value="ECO:0007669"/>
    <property type="project" value="UniProtKB-KW"/>
</dbReference>
<keyword evidence="7" id="KW-0863">Zinc-finger</keyword>
<feature type="domain" description="WRC" evidence="11">
    <location>
        <begin position="7"/>
        <end position="53"/>
    </location>
</feature>
<evidence type="ECO:0000313" key="13">
    <source>
        <dbReference type="Proteomes" id="UP000655225"/>
    </source>
</evidence>
<dbReference type="PROSITE" id="PS50089">
    <property type="entry name" value="ZF_RING_2"/>
    <property type="match status" value="1"/>
</dbReference>
<gene>
    <name evidence="12" type="ORF">HHK36_003791</name>
</gene>
<comment type="caution">
    <text evidence="8">Lacks conserved residue(s) required for the propagation of feature annotation.</text>
</comment>
<dbReference type="Pfam" id="PF10497">
    <property type="entry name" value="zf-4CXXC_R1"/>
    <property type="match status" value="1"/>
</dbReference>
<dbReference type="InterPro" id="IPR014977">
    <property type="entry name" value="WRC_dom"/>
</dbReference>
<evidence type="ECO:0000256" key="6">
    <source>
        <dbReference type="ARBA" id="ARBA00023242"/>
    </source>
</evidence>
<dbReference type="PROSITE" id="PS51667">
    <property type="entry name" value="WRC"/>
    <property type="match status" value="1"/>
</dbReference>
<dbReference type="InterPro" id="IPR018866">
    <property type="entry name" value="Znf-4CXXC_R1"/>
</dbReference>
<evidence type="ECO:0000256" key="4">
    <source>
        <dbReference type="ARBA" id="ARBA00023015"/>
    </source>
</evidence>
<name>A0A835DSG5_TETSI</name>
<evidence type="ECO:0000259" key="10">
    <source>
        <dbReference type="PROSITE" id="PS50089"/>
    </source>
</evidence>
<evidence type="ECO:0008006" key="14">
    <source>
        <dbReference type="Google" id="ProtNLM"/>
    </source>
</evidence>
<dbReference type="GO" id="GO:0006357">
    <property type="term" value="P:regulation of transcription by RNA polymerase II"/>
    <property type="evidence" value="ECO:0007669"/>
    <property type="project" value="TreeGrafter"/>
</dbReference>
<dbReference type="GO" id="GO:0003712">
    <property type="term" value="F:transcription coregulator activity"/>
    <property type="evidence" value="ECO:0007669"/>
    <property type="project" value="TreeGrafter"/>
</dbReference>
<keyword evidence="4" id="KW-0805">Transcription regulation</keyword>
<dbReference type="Pfam" id="PF08879">
    <property type="entry name" value="WRC"/>
    <property type="match status" value="1"/>
</dbReference>
<dbReference type="PANTHER" id="PTHR12549">
    <property type="entry name" value="JMJC DOMAIN-CONTAINING HISTONE DEMETHYLATION PROTEIN"/>
    <property type="match status" value="1"/>
</dbReference>
<dbReference type="GO" id="GO:0000785">
    <property type="term" value="C:chromatin"/>
    <property type="evidence" value="ECO:0007669"/>
    <property type="project" value="TreeGrafter"/>
</dbReference>
<feature type="region of interest" description="Disordered" evidence="9">
    <location>
        <begin position="46"/>
        <end position="72"/>
    </location>
</feature>
<evidence type="ECO:0000256" key="7">
    <source>
        <dbReference type="PROSITE-ProRule" id="PRU00175"/>
    </source>
</evidence>
<dbReference type="InterPro" id="IPR001841">
    <property type="entry name" value="Znf_RING"/>
</dbReference>
<evidence type="ECO:0000256" key="5">
    <source>
        <dbReference type="ARBA" id="ARBA00023163"/>
    </source>
</evidence>
<dbReference type="SUPFAM" id="SSF51197">
    <property type="entry name" value="Clavaminate synthase-like"/>
    <property type="match status" value="1"/>
</dbReference>
<dbReference type="EMBL" id="JABCRI010000002">
    <property type="protein sequence ID" value="KAF8411244.1"/>
    <property type="molecule type" value="Genomic_DNA"/>
</dbReference>
<dbReference type="AlphaFoldDB" id="A0A835DSG5"/>
<dbReference type="OrthoDB" id="1667110at2759"/>
<protein>
    <recommendedName>
        <fullName evidence="14">Lysine-specific demethylase JMJ25</fullName>
    </recommendedName>
</protein>
<evidence type="ECO:0000256" key="3">
    <source>
        <dbReference type="ARBA" id="ARBA00022723"/>
    </source>
</evidence>
<reference evidence="12 13" key="1">
    <citation type="submission" date="2020-04" db="EMBL/GenBank/DDBJ databases">
        <title>Plant Genome Project.</title>
        <authorList>
            <person name="Zhang R.-G."/>
        </authorList>
    </citation>
    <scope>NUCLEOTIDE SEQUENCE [LARGE SCALE GENOMIC DNA]</scope>
    <source>
        <strain evidence="12">YNK0</strain>
        <tissue evidence="12">Leaf</tissue>
    </source>
</reference>
<sequence>MEEGEALPDHQRCRRNDGRQWRCVRRVMDNKKYCELHYLQARHRHYKQKVPDSMKLQRKSGSKRTGKEDSELQNLEIRAKKPKKLAKILKKRRSVGVSEALDKALKKMKLKKGDLQLELIRMFLQRQMERKKKRSSEKITEGDLMRDLPNGLMAISQAPLQHCGNAGFFCERKLGLNSGSFMRRCFRSKNIEPFHISSLQIFPYRRNVANLRRGGKKNCHRCQRSNARSFVQCSSCRMEFFCIDCINEWYSDIREEVKMACPVCRGTCNCKTCLTNQSKDGGYKELLGDQNKVNKIPHLHYLVCLLLPVLKQINQDQRIELEIQAKLEGKAPSDIHIQQAECSYYEQLCCDNCKTSIVDVHRSCSNCSYDLCLLCSWEIHRGTLPGGTGAAVLEYSDKRKTYVHGDKPLAERHQIGSLGRNPVSAFLAPSATLPDWKGYYCNGCISCPPKELGGCGDGILDLRCIFPLNWTKELEISAEEIVCSYDFPENLDVSSHCSSCTGMHDKAGNRTLREAATRENSEDNYLYCPTVLDIQDENLEHFQKHWIKGQPVIVRNVLQDTSDFSWDPVVMFCTSLKRSSIKPENGKNAANAADCLDWSEVSFSIESYAFCFTWQVEIGTHQFFKGYLEGQMHPSLWPEILRFKDRPSPNLFQEQFPAHNAEFIRALPFQEYMNPNSGLLNLAVKLPKAFLKPDLGPHVYISHGVAEELEWGDSVTKLYYESSDVVGLVLCAVSFVL</sequence>
<keyword evidence="7" id="KW-0862">Zinc</keyword>
<dbReference type="Proteomes" id="UP000655225">
    <property type="component" value="Unassembled WGS sequence"/>
</dbReference>
<keyword evidence="13" id="KW-1185">Reference proteome</keyword>
<proteinExistence type="inferred from homology"/>